<reference evidence="5" key="2">
    <citation type="journal article" date="2021" name="Microbiome">
        <title>Successional dynamics and alternative stable states in a saline activated sludge microbial community over 9 years.</title>
        <authorList>
            <person name="Wang Y."/>
            <person name="Ye J."/>
            <person name="Ju F."/>
            <person name="Liu L."/>
            <person name="Boyd J.A."/>
            <person name="Deng Y."/>
            <person name="Parks D.H."/>
            <person name="Jiang X."/>
            <person name="Yin X."/>
            <person name="Woodcroft B.J."/>
            <person name="Tyson G.W."/>
            <person name="Hugenholtz P."/>
            <person name="Polz M.F."/>
            <person name="Zhang T."/>
        </authorList>
    </citation>
    <scope>NUCLEOTIDE SEQUENCE</scope>
    <source>
        <strain evidence="5">HKST-UBA01</strain>
    </source>
</reference>
<dbReference type="PROSITE" id="PS50846">
    <property type="entry name" value="HMA_2"/>
    <property type="match status" value="1"/>
</dbReference>
<reference evidence="5" key="1">
    <citation type="submission" date="2020-04" db="EMBL/GenBank/DDBJ databases">
        <authorList>
            <person name="Zhang T."/>
        </authorList>
    </citation>
    <scope>NUCLEOTIDE SEQUENCE</scope>
    <source>
        <strain evidence="5">HKST-UBA01</strain>
    </source>
</reference>
<dbReference type="PANTHER" id="PTHR43520:SF8">
    <property type="entry name" value="P-TYPE CU(+) TRANSPORTER"/>
    <property type="match status" value="1"/>
</dbReference>
<dbReference type="CDD" id="cd00371">
    <property type="entry name" value="HMA"/>
    <property type="match status" value="1"/>
</dbReference>
<keyword evidence="1" id="KW-0479">Metal-binding</keyword>
<dbReference type="GO" id="GO:0005507">
    <property type="term" value="F:copper ion binding"/>
    <property type="evidence" value="ECO:0007669"/>
    <property type="project" value="TreeGrafter"/>
</dbReference>
<keyword evidence="3" id="KW-1133">Transmembrane helix</keyword>
<gene>
    <name evidence="5" type="ORF">KC729_18560</name>
</gene>
<keyword evidence="3" id="KW-0812">Transmembrane</keyword>
<protein>
    <submittedName>
        <fullName evidence="5">Cation-translocating P-type ATPase</fullName>
    </submittedName>
</protein>
<feature type="non-terminal residue" evidence="5">
    <location>
        <position position="189"/>
    </location>
</feature>
<dbReference type="FunFam" id="3.30.70.100:FF:000005">
    <property type="entry name" value="Copper-exporting P-type ATPase A"/>
    <property type="match status" value="1"/>
</dbReference>
<evidence type="ECO:0000256" key="3">
    <source>
        <dbReference type="SAM" id="Phobius"/>
    </source>
</evidence>
<feature type="transmembrane region" description="Helical" evidence="3">
    <location>
        <begin position="107"/>
        <end position="125"/>
    </location>
</feature>
<dbReference type="Gene3D" id="3.30.70.100">
    <property type="match status" value="1"/>
</dbReference>
<dbReference type="AlphaFoldDB" id="A0A956M1Y1"/>
<feature type="domain" description="HMA" evidence="4">
    <location>
        <begin position="11"/>
        <end position="77"/>
    </location>
</feature>
<dbReference type="PROSITE" id="PS01047">
    <property type="entry name" value="HMA_1"/>
    <property type="match status" value="1"/>
</dbReference>
<sequence length="189" mass="20022">MADSKASAELVHADILVGGMHCASCVSKVEKSLLAVPGVRTAQVNLATERASVQFDPHLAAPTALDGAVVAAGFEVRRSAADLDRSRDAAAAQVARTQDFYALRRRFLVAIVLGVAVHLAGHAHGLGLPAVLSDPRLLFALSLPVQFWCGWPFLTGFAQALRRRNADMNSLIAIGTLSAFLYSTVATFL</sequence>
<dbReference type="SUPFAM" id="SSF55008">
    <property type="entry name" value="HMA, heavy metal-associated domain"/>
    <property type="match status" value="1"/>
</dbReference>
<dbReference type="PRINTS" id="PR00942">
    <property type="entry name" value="CUATPASEI"/>
</dbReference>
<accession>A0A956M1Y1</accession>
<dbReference type="GO" id="GO:0043682">
    <property type="term" value="F:P-type divalent copper transporter activity"/>
    <property type="evidence" value="ECO:0007669"/>
    <property type="project" value="TreeGrafter"/>
</dbReference>
<evidence type="ECO:0000256" key="1">
    <source>
        <dbReference type="ARBA" id="ARBA00022723"/>
    </source>
</evidence>
<keyword evidence="2" id="KW-1278">Translocase</keyword>
<comment type="caution">
    <text evidence="5">The sequence shown here is derived from an EMBL/GenBank/DDBJ whole genome shotgun (WGS) entry which is preliminary data.</text>
</comment>
<feature type="transmembrane region" description="Helical" evidence="3">
    <location>
        <begin position="137"/>
        <end position="158"/>
    </location>
</feature>
<evidence type="ECO:0000256" key="2">
    <source>
        <dbReference type="ARBA" id="ARBA00022967"/>
    </source>
</evidence>
<organism evidence="5 6">
    <name type="scientific">Eiseniibacteriota bacterium</name>
    <dbReference type="NCBI Taxonomy" id="2212470"/>
    <lineage>
        <taxon>Bacteria</taxon>
        <taxon>Candidatus Eiseniibacteriota</taxon>
    </lineage>
</organism>
<dbReference type="InterPro" id="IPR006121">
    <property type="entry name" value="HMA_dom"/>
</dbReference>
<evidence type="ECO:0000313" key="5">
    <source>
        <dbReference type="EMBL" id="MCA9729691.1"/>
    </source>
</evidence>
<keyword evidence="3" id="KW-0472">Membrane</keyword>
<dbReference type="InterPro" id="IPR017969">
    <property type="entry name" value="Heavy-metal-associated_CS"/>
</dbReference>
<dbReference type="GO" id="GO:0016020">
    <property type="term" value="C:membrane"/>
    <property type="evidence" value="ECO:0007669"/>
    <property type="project" value="TreeGrafter"/>
</dbReference>
<evidence type="ECO:0000259" key="4">
    <source>
        <dbReference type="PROSITE" id="PS50846"/>
    </source>
</evidence>
<dbReference type="GO" id="GO:0055070">
    <property type="term" value="P:copper ion homeostasis"/>
    <property type="evidence" value="ECO:0007669"/>
    <property type="project" value="TreeGrafter"/>
</dbReference>
<dbReference type="InterPro" id="IPR036163">
    <property type="entry name" value="HMA_dom_sf"/>
</dbReference>
<dbReference type="Proteomes" id="UP000697710">
    <property type="component" value="Unassembled WGS sequence"/>
</dbReference>
<proteinExistence type="predicted"/>
<name>A0A956M1Y1_UNCEI</name>
<dbReference type="EMBL" id="JAGQHR010000803">
    <property type="protein sequence ID" value="MCA9729691.1"/>
    <property type="molecule type" value="Genomic_DNA"/>
</dbReference>
<dbReference type="PANTHER" id="PTHR43520">
    <property type="entry name" value="ATP7, ISOFORM B"/>
    <property type="match status" value="1"/>
</dbReference>
<feature type="transmembrane region" description="Helical" evidence="3">
    <location>
        <begin position="170"/>
        <end position="188"/>
    </location>
</feature>
<dbReference type="Pfam" id="PF00403">
    <property type="entry name" value="HMA"/>
    <property type="match status" value="1"/>
</dbReference>
<evidence type="ECO:0000313" key="6">
    <source>
        <dbReference type="Proteomes" id="UP000697710"/>
    </source>
</evidence>